<dbReference type="NCBIfam" id="TIGR01450">
    <property type="entry name" value="recC"/>
    <property type="match status" value="1"/>
</dbReference>
<protein>
    <recommendedName>
        <fullName evidence="10">RecBCD enzyme subunit RecC</fullName>
    </recommendedName>
    <alternativeName>
        <fullName evidence="10">Exonuclease V subunit RecC</fullName>
        <shortName evidence="10">ExoV subunit RecC</shortName>
    </alternativeName>
    <alternativeName>
        <fullName evidence="10">Helicase/nuclease RecBCD subunit RecC</fullName>
    </alternativeName>
</protein>
<reference evidence="12 13" key="1">
    <citation type="submission" date="2017-01" db="EMBL/GenBank/DDBJ databases">
        <title>Genome sequencing of Rhodoferax fermentans JCM 7819.</title>
        <authorList>
            <person name="Kim Y.J."/>
            <person name="Farh M.E.-A."/>
            <person name="Yang D.-C."/>
        </authorList>
    </citation>
    <scope>NUCLEOTIDE SEQUENCE [LARGE SCALE GENOMIC DNA]</scope>
    <source>
        <strain evidence="12 13">JCM 7819</strain>
    </source>
</reference>
<keyword evidence="2 10" id="KW-0547">Nucleotide-binding</keyword>
<dbReference type="AlphaFoldDB" id="A0A1T1AUX3"/>
<dbReference type="GO" id="GO:0000724">
    <property type="term" value="P:double-strand break repair via homologous recombination"/>
    <property type="evidence" value="ECO:0007669"/>
    <property type="project" value="UniProtKB-UniRule"/>
</dbReference>
<comment type="function">
    <text evidence="10">A helicase/nuclease that prepares dsDNA breaks (DSB) for recombinational DNA repair. Binds to DSBs and unwinds DNA via a highly rapid and processive ATP-dependent bidirectional helicase activity. Unwinds dsDNA until it encounters a Chi (crossover hotspot instigator) sequence from the 3' direction. Cuts ssDNA a few nucleotides 3' to the Chi site. The properties and activities of the enzyme are changed at Chi. The Chi-altered holoenzyme produces a long 3'-ssDNA overhang and facilitates RecA-binding to the ssDNA for homologous DNA recombination and repair. Holoenzyme degrades any linearized DNA that is unable to undergo homologous recombination. In the holoenzyme this subunit recognizes the wild-type Chi sequence, and when added to isolated RecB increases its ATP-dependent helicase processivity.</text>
</comment>
<comment type="similarity">
    <text evidence="10">Belongs to the RecC family.</text>
</comment>
<keyword evidence="13" id="KW-1185">Reference proteome</keyword>
<keyword evidence="5 10" id="KW-0347">Helicase</keyword>
<evidence type="ECO:0000313" key="13">
    <source>
        <dbReference type="Proteomes" id="UP000190750"/>
    </source>
</evidence>
<accession>A0A1T1AUX3</accession>
<evidence type="ECO:0000256" key="6">
    <source>
        <dbReference type="ARBA" id="ARBA00022839"/>
    </source>
</evidence>
<dbReference type="GO" id="GO:0003677">
    <property type="term" value="F:DNA binding"/>
    <property type="evidence" value="ECO:0007669"/>
    <property type="project" value="UniProtKB-UniRule"/>
</dbReference>
<keyword evidence="9 10" id="KW-0234">DNA repair</keyword>
<gene>
    <name evidence="10" type="primary">recC</name>
    <name evidence="12" type="ORF">RF819_15355</name>
</gene>
<dbReference type="Proteomes" id="UP000190750">
    <property type="component" value="Unassembled WGS sequence"/>
</dbReference>
<dbReference type="InterPro" id="IPR013986">
    <property type="entry name" value="DExx_box_DNA_helicase_dom_sf"/>
</dbReference>
<evidence type="ECO:0000256" key="10">
    <source>
        <dbReference type="HAMAP-Rule" id="MF_01486"/>
    </source>
</evidence>
<keyword evidence="6 10" id="KW-0269">Exonuclease</keyword>
<evidence type="ECO:0000256" key="3">
    <source>
        <dbReference type="ARBA" id="ARBA00022763"/>
    </source>
</evidence>
<dbReference type="GO" id="GO:0005524">
    <property type="term" value="F:ATP binding"/>
    <property type="evidence" value="ECO:0007669"/>
    <property type="project" value="UniProtKB-UniRule"/>
</dbReference>
<dbReference type="Pfam" id="PF04257">
    <property type="entry name" value="Exonuc_V_gamma"/>
    <property type="match status" value="1"/>
</dbReference>
<dbReference type="Gene3D" id="3.40.50.10930">
    <property type="match status" value="1"/>
</dbReference>
<dbReference type="GO" id="GO:0009338">
    <property type="term" value="C:exodeoxyribonuclease V complex"/>
    <property type="evidence" value="ECO:0007669"/>
    <property type="project" value="InterPro"/>
</dbReference>
<evidence type="ECO:0000256" key="9">
    <source>
        <dbReference type="ARBA" id="ARBA00023204"/>
    </source>
</evidence>
<dbReference type="EMBL" id="MTJN01000002">
    <property type="protein sequence ID" value="OOV07916.1"/>
    <property type="molecule type" value="Genomic_DNA"/>
</dbReference>
<name>A0A1T1AUX3_RHOFE</name>
<dbReference type="InterPro" id="IPR041500">
    <property type="entry name" value="RecC_C"/>
</dbReference>
<organism evidence="12 13">
    <name type="scientific">Rhodoferax fermentans</name>
    <dbReference type="NCBI Taxonomy" id="28066"/>
    <lineage>
        <taxon>Bacteria</taxon>
        <taxon>Pseudomonadati</taxon>
        <taxon>Pseudomonadota</taxon>
        <taxon>Betaproteobacteria</taxon>
        <taxon>Burkholderiales</taxon>
        <taxon>Comamonadaceae</taxon>
        <taxon>Rhodoferax</taxon>
    </lineage>
</organism>
<sequence length="1173" mass="128442">MLNPDVNPPANPASDPSSPRGFMVLHGNRLEDLRDLLVSYVAAHPLAPLEPEVILLQSNGMKHWLELALAQDAALGICAATRMELPSSYLWQMYRAVLGADAVPEHMPFDKSALLWRLVRLLPALCSANPVYAPLQRYLSGDNPARKLYQLAEQLADVLDAYQSYRADWLADWADGLDKLRGPLDKAQPLPPEHTWQALLWRDIRADVGPELMEASRASVHERFLAALTQWVSSGNSGQRPPGVPRRLMVFGISSLPMQAVQALAALGQVCQVMLLVQNPCQYFWGDVVEGHAALRAQVRRRQLGKPQQVNSTALPAASAQPMLASWGKQGRDYLHLLDGFDEPESYRAHWSRVDVFMDPADRETPATQLAQLQSAIFNLTPPPTEPQAQPDDGSLLFVTSHSAQRELEVLHDQLLAWLEADTALQPREVMVMVPDMAAFAPHIHAVFGRFTPGQPRYIPYSVADSTPRLSPLVQALEQLLNLPTSRLSLADWLGLFEVAAVRERFGLDEAAVRQVQQWLATAGVRWGLDANHRLAWGLPAGAQGLAQNTWAFGLRRLLLGYALGSSGAQPEQDAASGAIWCDTLAQPALSGLDAPLAAGLLDWLDAIEQTLPILQLEHTPAQWGQLLQALVERFFAPADDADERAIERLLTPLADWQQACEDAALDTPLPLEVVREHWLANITEAGLQQRFFGGGVQFGTLMPMRAIPFKVIGLLGMNDGAYPRVQAARDFDLMASSWRAGDRSRREDDRYLFLEALLSARHRLYISWQGHSAADNSSRPPSVLVAQLLDVVNASWSPERVPQAQPLQPFSEAYFEQGSGFETFDADWEKIRPLALINKGQIAMKSEVTEAATGSAVPSALTLADLQRLLRQPVEVFFRQRLQVEFDELDELEQEDEPFALNHLQQYQAGAALLQADGSALALRSLYAAGQLPLAGFGNRVAAELMDKAQTVLLSRATWLQAYPVVMAAVPIELSLPLGQTLIGTLNGLWSQGQGGEAPCLQLAERTGAVLQGRGANLAARHHVLVGLWLRHLVACASGLQITSVQLGVDGQVVFRPLSSDAALATLGDLGQAYTQAWAQPLPVACKTAWAYLLAERQNQALLAAGKVTKDPHEATRDAFEGGQRGGERAESAYLQRAFVSYDDLAEALPHWAQQLYGDLLAQAEVSTGVAA</sequence>
<evidence type="ECO:0000313" key="12">
    <source>
        <dbReference type="EMBL" id="OOV07916.1"/>
    </source>
</evidence>
<dbReference type="HAMAP" id="MF_01486">
    <property type="entry name" value="RecC"/>
    <property type="match status" value="1"/>
</dbReference>
<evidence type="ECO:0000256" key="2">
    <source>
        <dbReference type="ARBA" id="ARBA00022741"/>
    </source>
</evidence>
<dbReference type="InterPro" id="IPR027417">
    <property type="entry name" value="P-loop_NTPase"/>
</dbReference>
<dbReference type="SUPFAM" id="SSF52980">
    <property type="entry name" value="Restriction endonuclease-like"/>
    <property type="match status" value="1"/>
</dbReference>
<dbReference type="GO" id="GO:0008854">
    <property type="term" value="F:exodeoxyribonuclease V activity"/>
    <property type="evidence" value="ECO:0007669"/>
    <property type="project" value="InterPro"/>
</dbReference>
<dbReference type="InterPro" id="IPR011335">
    <property type="entry name" value="Restrct_endonuc-II-like"/>
</dbReference>
<comment type="caution">
    <text evidence="12">The sequence shown here is derived from an EMBL/GenBank/DDBJ whole genome shotgun (WGS) entry which is preliminary data.</text>
</comment>
<evidence type="ECO:0000256" key="7">
    <source>
        <dbReference type="ARBA" id="ARBA00022840"/>
    </source>
</evidence>
<dbReference type="SUPFAM" id="SSF52540">
    <property type="entry name" value="P-loop containing nucleoside triphosphate hydrolases"/>
    <property type="match status" value="2"/>
</dbReference>
<keyword evidence="8 10" id="KW-0238">DNA-binding</keyword>
<dbReference type="Gene3D" id="3.40.50.300">
    <property type="entry name" value="P-loop containing nucleotide triphosphate hydrolases"/>
    <property type="match status" value="2"/>
</dbReference>
<keyword evidence="3 10" id="KW-0227">DNA damage</keyword>
<comment type="subunit">
    <text evidence="10">Heterotrimer of RecB, RecC and RecD. All subunits contribute to DNA-binding.</text>
</comment>
<evidence type="ECO:0000256" key="4">
    <source>
        <dbReference type="ARBA" id="ARBA00022801"/>
    </source>
</evidence>
<evidence type="ECO:0000256" key="8">
    <source>
        <dbReference type="ARBA" id="ARBA00023125"/>
    </source>
</evidence>
<feature type="domain" description="RecC C-terminal" evidence="11">
    <location>
        <begin position="860"/>
        <end position="1097"/>
    </location>
</feature>
<keyword evidence="1 10" id="KW-0540">Nuclease</keyword>
<dbReference type="STRING" id="28066.RF819_15355"/>
<evidence type="ECO:0000256" key="5">
    <source>
        <dbReference type="ARBA" id="ARBA00022806"/>
    </source>
</evidence>
<keyword evidence="4 10" id="KW-0378">Hydrolase</keyword>
<proteinExistence type="inferred from homology"/>
<dbReference type="GO" id="GO:0003678">
    <property type="term" value="F:DNA helicase activity"/>
    <property type="evidence" value="ECO:0007669"/>
    <property type="project" value="UniProtKB-UniRule"/>
</dbReference>
<dbReference type="PANTHER" id="PTHR30591">
    <property type="entry name" value="RECBCD ENZYME SUBUNIT RECC"/>
    <property type="match status" value="1"/>
</dbReference>
<dbReference type="PIRSF" id="PIRSF000980">
    <property type="entry name" value="RecC"/>
    <property type="match status" value="1"/>
</dbReference>
<comment type="miscellaneous">
    <text evidence="10">In the RecBCD complex, RecB has a slow 3'-5' helicase, an exonuclease activity and loads RecA onto ssDNA, RecD has a fast 5'-3' helicase activity, while RecC stimulates the ATPase and processivity of the RecB helicase and contributes to recognition of the Chi site.</text>
</comment>
<dbReference type="InterPro" id="IPR006697">
    <property type="entry name" value="RecC"/>
</dbReference>
<dbReference type="Pfam" id="PF17946">
    <property type="entry name" value="RecC_C"/>
    <property type="match status" value="1"/>
</dbReference>
<keyword evidence="7 10" id="KW-0067">ATP-binding</keyword>
<dbReference type="PANTHER" id="PTHR30591:SF1">
    <property type="entry name" value="RECBCD ENZYME SUBUNIT RECC"/>
    <property type="match status" value="1"/>
</dbReference>
<dbReference type="Gene3D" id="1.10.10.990">
    <property type="match status" value="1"/>
</dbReference>
<dbReference type="Gene3D" id="1.10.10.160">
    <property type="match status" value="1"/>
</dbReference>
<evidence type="ECO:0000259" key="11">
    <source>
        <dbReference type="Pfam" id="PF17946"/>
    </source>
</evidence>
<evidence type="ECO:0000256" key="1">
    <source>
        <dbReference type="ARBA" id="ARBA00022722"/>
    </source>
</evidence>